<evidence type="ECO:0000313" key="1">
    <source>
        <dbReference type="EMBL" id="PKU60824.1"/>
    </source>
</evidence>
<dbReference type="Proteomes" id="UP000233837">
    <property type="component" value="Unassembled WGS sequence"/>
</dbReference>
<dbReference type="EMBL" id="KZ504927">
    <property type="protein sequence ID" value="PKU60824.1"/>
    <property type="molecule type" value="Genomic_DNA"/>
</dbReference>
<protein>
    <submittedName>
        <fullName evidence="1">Retrovirus-related Pol polyprotein from transposon TNT 1-94</fullName>
    </submittedName>
</protein>
<dbReference type="AlphaFoldDB" id="A0A2I0VBN3"/>
<gene>
    <name evidence="1" type="ORF">MA16_Dca028617</name>
</gene>
<keyword evidence="2" id="KW-1185">Reference proteome</keyword>
<accession>A0A2I0VBN3</accession>
<dbReference type="STRING" id="906689.A0A2I0VBN3"/>
<name>A0A2I0VBN3_9ASPA</name>
<reference evidence="1 2" key="1">
    <citation type="journal article" date="2016" name="Sci. Rep.">
        <title>The Dendrobium catenatum Lindl. genome sequence provides insights into polysaccharide synthase, floral development and adaptive evolution.</title>
        <authorList>
            <person name="Zhang G.Q."/>
            <person name="Xu Q."/>
            <person name="Bian C."/>
            <person name="Tsai W.C."/>
            <person name="Yeh C.M."/>
            <person name="Liu K.W."/>
            <person name="Yoshida K."/>
            <person name="Zhang L.S."/>
            <person name="Chang S.B."/>
            <person name="Chen F."/>
            <person name="Shi Y."/>
            <person name="Su Y.Y."/>
            <person name="Zhang Y.Q."/>
            <person name="Chen L.J."/>
            <person name="Yin Y."/>
            <person name="Lin M."/>
            <person name="Huang H."/>
            <person name="Deng H."/>
            <person name="Wang Z.W."/>
            <person name="Zhu S.L."/>
            <person name="Zhao X."/>
            <person name="Deng C."/>
            <person name="Niu S.C."/>
            <person name="Huang J."/>
            <person name="Wang M."/>
            <person name="Liu G.H."/>
            <person name="Yang H.J."/>
            <person name="Xiao X.J."/>
            <person name="Hsiao Y.Y."/>
            <person name="Wu W.L."/>
            <person name="Chen Y.Y."/>
            <person name="Mitsuda N."/>
            <person name="Ohme-Takagi M."/>
            <person name="Luo Y.B."/>
            <person name="Van de Peer Y."/>
            <person name="Liu Z.J."/>
        </authorList>
    </citation>
    <scope>NUCLEOTIDE SEQUENCE [LARGE SCALE GENOMIC DNA]</scope>
    <source>
        <tissue evidence="1">The whole plant</tissue>
    </source>
</reference>
<sequence length="139" mass="15719">MSGYCTFLGPNLISWSVKKQTTVARSSTEAEYRSLAAATSDTIWLRRLASDFDIPITSPTQLYCDNTSTIAIANNPIFHARTKHIEIDYHFISDHIRQGNIRVDHICTTDQLADILTKALPINRFHLLRSKLTIRSENG</sequence>
<dbReference type="PANTHER" id="PTHR11439">
    <property type="entry name" value="GAG-POL-RELATED RETROTRANSPOSON"/>
    <property type="match status" value="1"/>
</dbReference>
<evidence type="ECO:0000313" key="2">
    <source>
        <dbReference type="Proteomes" id="UP000233837"/>
    </source>
</evidence>
<proteinExistence type="predicted"/>
<dbReference type="CDD" id="cd09272">
    <property type="entry name" value="RNase_HI_RT_Ty1"/>
    <property type="match status" value="1"/>
</dbReference>
<organism evidence="1 2">
    <name type="scientific">Dendrobium catenatum</name>
    <dbReference type="NCBI Taxonomy" id="906689"/>
    <lineage>
        <taxon>Eukaryota</taxon>
        <taxon>Viridiplantae</taxon>
        <taxon>Streptophyta</taxon>
        <taxon>Embryophyta</taxon>
        <taxon>Tracheophyta</taxon>
        <taxon>Spermatophyta</taxon>
        <taxon>Magnoliopsida</taxon>
        <taxon>Liliopsida</taxon>
        <taxon>Asparagales</taxon>
        <taxon>Orchidaceae</taxon>
        <taxon>Epidendroideae</taxon>
        <taxon>Malaxideae</taxon>
        <taxon>Dendrobiinae</taxon>
        <taxon>Dendrobium</taxon>
    </lineage>
</organism>
<dbReference type="PANTHER" id="PTHR11439:SF483">
    <property type="entry name" value="PEPTIDE SYNTHASE GLIP-LIKE, PUTATIVE (AFU_ORTHOLOGUE AFUA_3G12920)-RELATED"/>
    <property type="match status" value="1"/>
</dbReference>
<reference evidence="1 2" key="2">
    <citation type="journal article" date="2017" name="Nature">
        <title>The Apostasia genome and the evolution of orchids.</title>
        <authorList>
            <person name="Zhang G.Q."/>
            <person name="Liu K.W."/>
            <person name="Li Z."/>
            <person name="Lohaus R."/>
            <person name="Hsiao Y.Y."/>
            <person name="Niu S.C."/>
            <person name="Wang J.Y."/>
            <person name="Lin Y.C."/>
            <person name="Xu Q."/>
            <person name="Chen L.J."/>
            <person name="Yoshida K."/>
            <person name="Fujiwara S."/>
            <person name="Wang Z.W."/>
            <person name="Zhang Y.Q."/>
            <person name="Mitsuda N."/>
            <person name="Wang M."/>
            <person name="Liu G.H."/>
            <person name="Pecoraro L."/>
            <person name="Huang H.X."/>
            <person name="Xiao X.J."/>
            <person name="Lin M."/>
            <person name="Wu X.Y."/>
            <person name="Wu W.L."/>
            <person name="Chen Y.Y."/>
            <person name="Chang S.B."/>
            <person name="Sakamoto S."/>
            <person name="Ohme-Takagi M."/>
            <person name="Yagi M."/>
            <person name="Zeng S.J."/>
            <person name="Shen C.Y."/>
            <person name="Yeh C.M."/>
            <person name="Luo Y.B."/>
            <person name="Tsai W.C."/>
            <person name="Van de Peer Y."/>
            <person name="Liu Z.J."/>
        </authorList>
    </citation>
    <scope>NUCLEOTIDE SEQUENCE [LARGE SCALE GENOMIC DNA]</scope>
    <source>
        <tissue evidence="1">The whole plant</tissue>
    </source>
</reference>